<organism evidence="3 4">
    <name type="scientific">Alishewanella agri BL06</name>
    <dbReference type="NCBI Taxonomy" id="1195246"/>
    <lineage>
        <taxon>Bacteria</taxon>
        <taxon>Pseudomonadati</taxon>
        <taxon>Pseudomonadota</taxon>
        <taxon>Gammaproteobacteria</taxon>
        <taxon>Alteromonadales</taxon>
        <taxon>Alteromonadaceae</taxon>
        <taxon>Alishewanella</taxon>
    </lineage>
</organism>
<dbReference type="PATRIC" id="fig|1195246.3.peg.884"/>
<protein>
    <submittedName>
        <fullName evidence="3">Lipoprotein</fullName>
    </submittedName>
</protein>
<dbReference type="Pfam" id="PF13590">
    <property type="entry name" value="DUF4136"/>
    <property type="match status" value="1"/>
</dbReference>
<feature type="signal peptide" evidence="1">
    <location>
        <begin position="1"/>
        <end position="26"/>
    </location>
</feature>
<dbReference type="EMBL" id="AKKU01000010">
    <property type="protein sequence ID" value="EIW89874.1"/>
    <property type="molecule type" value="Genomic_DNA"/>
</dbReference>
<gene>
    <name evidence="3" type="ORF">AGRI_04486</name>
</gene>
<dbReference type="RefSeq" id="WP_008983820.1">
    <property type="nucleotide sequence ID" value="NZ_AKKU01000010.1"/>
</dbReference>
<dbReference type="Proteomes" id="UP000035062">
    <property type="component" value="Unassembled WGS sequence"/>
</dbReference>
<evidence type="ECO:0000313" key="3">
    <source>
        <dbReference type="EMBL" id="EIW89874.1"/>
    </source>
</evidence>
<dbReference type="eggNOG" id="ENOG5032YB2">
    <property type="taxonomic scope" value="Bacteria"/>
</dbReference>
<dbReference type="AlphaFoldDB" id="I9P4V9"/>
<dbReference type="InterPro" id="IPR025411">
    <property type="entry name" value="DUF4136"/>
</dbReference>
<dbReference type="STRING" id="1195246.AGRI_04486"/>
<evidence type="ECO:0000313" key="4">
    <source>
        <dbReference type="Proteomes" id="UP000035062"/>
    </source>
</evidence>
<evidence type="ECO:0000259" key="2">
    <source>
        <dbReference type="Pfam" id="PF13590"/>
    </source>
</evidence>
<keyword evidence="4" id="KW-1185">Reference proteome</keyword>
<evidence type="ECO:0000256" key="1">
    <source>
        <dbReference type="SAM" id="SignalP"/>
    </source>
</evidence>
<keyword evidence="3" id="KW-0449">Lipoprotein</keyword>
<dbReference type="PROSITE" id="PS51257">
    <property type="entry name" value="PROKAR_LIPOPROTEIN"/>
    <property type="match status" value="1"/>
</dbReference>
<dbReference type="Gene3D" id="3.30.160.670">
    <property type="match status" value="1"/>
</dbReference>
<feature type="domain" description="DUF4136" evidence="2">
    <location>
        <begin position="27"/>
        <end position="195"/>
    </location>
</feature>
<keyword evidence="1" id="KW-0732">Signal</keyword>
<reference evidence="3 4" key="1">
    <citation type="journal article" date="2012" name="J. Bacteriol.">
        <title>Genome Sequence of Pectin-Degrading Alishewanella agri, Isolated from Landfill Soil.</title>
        <authorList>
            <person name="Kim J."/>
            <person name="Jung J."/>
            <person name="Sung J.S."/>
            <person name="Chun J."/>
            <person name="Park W."/>
        </authorList>
    </citation>
    <scope>NUCLEOTIDE SEQUENCE [LARGE SCALE GENOMIC DNA]</scope>
    <source>
        <strain evidence="3 4">BL06</strain>
    </source>
</reference>
<proteinExistence type="predicted"/>
<accession>I9P4V9</accession>
<sequence length="202" mass="22532">MFKHIKTLFLLAAVFGLASCASPRQANIDYDRTVDFSQYQTFAFYQELAATPAADNTPAEKPAYDPLLDQHFKAAITREMAALGYRLDEAAPQLLVNYQTNVENREDVRSSPFTINAGYGYFGRNSAFSFGFPLFGGGVEKVNYKVGTILIDVIDANAKRVIWQGVLEGRLSNKAMQNPQQAINDSVALIYQRYPTRLTQTP</sequence>
<feature type="chain" id="PRO_5003723186" evidence="1">
    <location>
        <begin position="27"/>
        <end position="202"/>
    </location>
</feature>
<comment type="caution">
    <text evidence="3">The sequence shown here is derived from an EMBL/GenBank/DDBJ whole genome shotgun (WGS) entry which is preliminary data.</text>
</comment>
<name>I9P4V9_9ALTE</name>